<dbReference type="Proteomes" id="UP001176517">
    <property type="component" value="Unassembled WGS sequence"/>
</dbReference>
<dbReference type="GO" id="GO:0015078">
    <property type="term" value="F:proton transmembrane transporter activity"/>
    <property type="evidence" value="ECO:0007669"/>
    <property type="project" value="InterPro"/>
</dbReference>
<accession>A0AAN6GTH4</accession>
<keyword evidence="5" id="KW-0375">Hydrogen ion transport</keyword>
<reference evidence="10" key="1">
    <citation type="journal article" date="2023" name="PhytoFront">
        <title>Draft Genome Resources of Seven Strains of Tilletia horrida, Causal Agent of Kernel Smut of Rice.</title>
        <authorList>
            <person name="Khanal S."/>
            <person name="Antony Babu S."/>
            <person name="Zhou X.G."/>
        </authorList>
    </citation>
    <scope>NUCLEOTIDE SEQUENCE</scope>
    <source>
        <strain evidence="10">TX6</strain>
    </source>
</reference>
<comment type="subcellular location">
    <subcellularLocation>
        <location evidence="1">Mitochondrion membrane</location>
    </subcellularLocation>
</comment>
<dbReference type="GO" id="GO:0045259">
    <property type="term" value="C:proton-transporting ATP synthase complex"/>
    <property type="evidence" value="ECO:0007669"/>
    <property type="project" value="UniProtKB-KW"/>
</dbReference>
<dbReference type="EMBL" id="JAPDMZ010000018">
    <property type="protein sequence ID" value="KAK0556204.1"/>
    <property type="molecule type" value="Genomic_DNA"/>
</dbReference>
<sequence length="216" mass="21982">MMASVFRSAASAARRSGAVLPSSSASLAAGSSSSSSSTLVARRGITTSSPLSADAASTAKASVDSAASATKGAIDGAASATKSATSSAQSQLAGAADKAKQLGGPYAARASSLFSSLSETVIYNARVVGAIAKQVYVAERLAPPTSTQTIVNAYKSIWSFVSNPASWSRILQNGDWKKVGIYSVEALGIFTIGEMIGRRSIVGYSLNDKHHGHGHH</sequence>
<dbReference type="GO" id="GO:0015986">
    <property type="term" value="P:proton motive force-driven ATP synthesis"/>
    <property type="evidence" value="ECO:0007669"/>
    <property type="project" value="InterPro"/>
</dbReference>
<keyword evidence="11" id="KW-1185">Reference proteome</keyword>
<evidence type="ECO:0000256" key="4">
    <source>
        <dbReference type="ARBA" id="ARBA00022547"/>
    </source>
</evidence>
<dbReference type="AlphaFoldDB" id="A0AAN6GTH4"/>
<keyword evidence="7" id="KW-0496">Mitochondrion</keyword>
<evidence type="ECO:0000256" key="3">
    <source>
        <dbReference type="ARBA" id="ARBA00022448"/>
    </source>
</evidence>
<comment type="caution">
    <text evidence="10">The sequence shown here is derived from an EMBL/GenBank/DDBJ whole genome shotgun (WGS) entry which is preliminary data.</text>
</comment>
<keyword evidence="9" id="KW-0066">ATP synthesis</keyword>
<evidence type="ECO:0000313" key="11">
    <source>
        <dbReference type="Proteomes" id="UP001176517"/>
    </source>
</evidence>
<evidence type="ECO:0000256" key="5">
    <source>
        <dbReference type="ARBA" id="ARBA00022781"/>
    </source>
</evidence>
<protein>
    <submittedName>
        <fullName evidence="10">Uncharacterized protein</fullName>
    </submittedName>
</protein>
<name>A0AAN6GTH4_9BASI</name>
<dbReference type="Pfam" id="PF04718">
    <property type="entry name" value="ATP-synt_G"/>
    <property type="match status" value="1"/>
</dbReference>
<evidence type="ECO:0000256" key="2">
    <source>
        <dbReference type="ARBA" id="ARBA00005699"/>
    </source>
</evidence>
<evidence type="ECO:0000313" key="10">
    <source>
        <dbReference type="EMBL" id="KAK0556204.1"/>
    </source>
</evidence>
<evidence type="ECO:0000256" key="8">
    <source>
        <dbReference type="ARBA" id="ARBA00023136"/>
    </source>
</evidence>
<gene>
    <name evidence="10" type="ORF">OC846_001298</name>
</gene>
<evidence type="ECO:0000256" key="9">
    <source>
        <dbReference type="ARBA" id="ARBA00023310"/>
    </source>
</evidence>
<evidence type="ECO:0000256" key="1">
    <source>
        <dbReference type="ARBA" id="ARBA00004325"/>
    </source>
</evidence>
<organism evidence="10 11">
    <name type="scientific">Tilletia horrida</name>
    <dbReference type="NCBI Taxonomy" id="155126"/>
    <lineage>
        <taxon>Eukaryota</taxon>
        <taxon>Fungi</taxon>
        <taxon>Dikarya</taxon>
        <taxon>Basidiomycota</taxon>
        <taxon>Ustilaginomycotina</taxon>
        <taxon>Exobasidiomycetes</taxon>
        <taxon>Tilletiales</taxon>
        <taxon>Tilletiaceae</taxon>
        <taxon>Tilletia</taxon>
    </lineage>
</organism>
<keyword evidence="6" id="KW-0406">Ion transport</keyword>
<keyword evidence="8" id="KW-0472">Membrane</keyword>
<evidence type="ECO:0000256" key="7">
    <source>
        <dbReference type="ARBA" id="ARBA00023128"/>
    </source>
</evidence>
<evidence type="ECO:0000256" key="6">
    <source>
        <dbReference type="ARBA" id="ARBA00023065"/>
    </source>
</evidence>
<keyword evidence="4" id="KW-0138">CF(0)</keyword>
<keyword evidence="3" id="KW-0813">Transport</keyword>
<dbReference type="InterPro" id="IPR006808">
    <property type="entry name" value="ATP_synth_F0_gsu_mt"/>
</dbReference>
<comment type="similarity">
    <text evidence="2">Belongs to the ATPase g subunit family.</text>
</comment>
<proteinExistence type="inferred from homology"/>
<dbReference type="GO" id="GO:0031966">
    <property type="term" value="C:mitochondrial membrane"/>
    <property type="evidence" value="ECO:0007669"/>
    <property type="project" value="UniProtKB-SubCell"/>
</dbReference>